<dbReference type="EMBL" id="BGPR01020197">
    <property type="protein sequence ID" value="GBN84033.1"/>
    <property type="molecule type" value="Genomic_DNA"/>
</dbReference>
<evidence type="ECO:0000313" key="3">
    <source>
        <dbReference type="Proteomes" id="UP000499080"/>
    </source>
</evidence>
<accession>A0A4Y2S829</accession>
<evidence type="ECO:0000313" key="2">
    <source>
        <dbReference type="EMBL" id="GBN84033.1"/>
    </source>
</evidence>
<proteinExistence type="predicted"/>
<organism evidence="2 3">
    <name type="scientific">Araneus ventricosus</name>
    <name type="common">Orbweaver spider</name>
    <name type="synonym">Epeira ventricosa</name>
    <dbReference type="NCBI Taxonomy" id="182803"/>
    <lineage>
        <taxon>Eukaryota</taxon>
        <taxon>Metazoa</taxon>
        <taxon>Ecdysozoa</taxon>
        <taxon>Arthropoda</taxon>
        <taxon>Chelicerata</taxon>
        <taxon>Arachnida</taxon>
        <taxon>Araneae</taxon>
        <taxon>Araneomorphae</taxon>
        <taxon>Entelegynae</taxon>
        <taxon>Araneoidea</taxon>
        <taxon>Araneidae</taxon>
        <taxon>Araneus</taxon>
    </lineage>
</organism>
<sequence length="152" mass="16890">MCALFSVVGSQGIVVARGFVGWLDCSGEVSVNTRTSNPSESTDGDLGAVPTSCCRWRCVVGAASWIPSDNKSPRMTSSHQATDRWNKDATNGAPVSRTQRNIIKKTKIKTLKLFFIKTKQRKPKYIFFLQWRTGSENSGCQESLRAHTYLQL</sequence>
<name>A0A4Y2S829_ARAVE</name>
<feature type="compositionally biased region" description="Polar residues" evidence="1">
    <location>
        <begin position="70"/>
        <end position="80"/>
    </location>
</feature>
<evidence type="ECO:0000256" key="1">
    <source>
        <dbReference type="SAM" id="MobiDB-lite"/>
    </source>
</evidence>
<keyword evidence="3" id="KW-1185">Reference proteome</keyword>
<comment type="caution">
    <text evidence="2">The sequence shown here is derived from an EMBL/GenBank/DDBJ whole genome shotgun (WGS) entry which is preliminary data.</text>
</comment>
<dbReference type="AlphaFoldDB" id="A0A4Y2S829"/>
<protein>
    <submittedName>
        <fullName evidence="2">Uncharacterized protein</fullName>
    </submittedName>
</protein>
<feature type="region of interest" description="Disordered" evidence="1">
    <location>
        <begin position="70"/>
        <end position="93"/>
    </location>
</feature>
<gene>
    <name evidence="2" type="ORF">AVEN_31326_1</name>
</gene>
<reference evidence="2 3" key="1">
    <citation type="journal article" date="2019" name="Sci. Rep.">
        <title>Orb-weaving spider Araneus ventricosus genome elucidates the spidroin gene catalogue.</title>
        <authorList>
            <person name="Kono N."/>
            <person name="Nakamura H."/>
            <person name="Ohtoshi R."/>
            <person name="Moran D.A.P."/>
            <person name="Shinohara A."/>
            <person name="Yoshida Y."/>
            <person name="Fujiwara M."/>
            <person name="Mori M."/>
            <person name="Tomita M."/>
            <person name="Arakawa K."/>
        </authorList>
    </citation>
    <scope>NUCLEOTIDE SEQUENCE [LARGE SCALE GENOMIC DNA]</scope>
</reference>
<dbReference type="Proteomes" id="UP000499080">
    <property type="component" value="Unassembled WGS sequence"/>
</dbReference>